<evidence type="ECO:0000313" key="3">
    <source>
        <dbReference type="Proteomes" id="UP000230161"/>
    </source>
</evidence>
<feature type="transmembrane region" description="Helical" evidence="1">
    <location>
        <begin position="35"/>
        <end position="53"/>
    </location>
</feature>
<feature type="transmembrane region" description="Helical" evidence="1">
    <location>
        <begin position="128"/>
        <end position="150"/>
    </location>
</feature>
<keyword evidence="3" id="KW-1185">Reference proteome</keyword>
<organism evidence="2 3">
    <name type="scientific">Compostimonas suwonensis</name>
    <dbReference type="NCBI Taxonomy" id="1048394"/>
    <lineage>
        <taxon>Bacteria</taxon>
        <taxon>Bacillati</taxon>
        <taxon>Actinomycetota</taxon>
        <taxon>Actinomycetes</taxon>
        <taxon>Micrococcales</taxon>
        <taxon>Microbacteriaceae</taxon>
        <taxon>Compostimonas</taxon>
    </lineage>
</organism>
<feature type="transmembrane region" description="Helical" evidence="1">
    <location>
        <begin position="74"/>
        <end position="92"/>
    </location>
</feature>
<sequence length="154" mass="16032">MVLGLMIVAPIVSVVSEFSAGGGTGDLLLLAGKWFVFWAVGVRLLTAGLSQILRPGFTASSILGTNPDRSVFQIVQELGFANLGVGLIGILSLPLSGWIVPAAVAGGLFLGLSGIRHIAKPGKNTKEWIATLSDLVVFLVLLAFVLYVWISGAS</sequence>
<dbReference type="InterPro" id="IPR046740">
    <property type="entry name" value="DUF6790"/>
</dbReference>
<evidence type="ECO:0008006" key="4">
    <source>
        <dbReference type="Google" id="ProtNLM"/>
    </source>
</evidence>
<dbReference type="AlphaFoldDB" id="A0A2M9BWX0"/>
<proteinExistence type="predicted"/>
<feature type="transmembrane region" description="Helical" evidence="1">
    <location>
        <begin position="98"/>
        <end position="116"/>
    </location>
</feature>
<evidence type="ECO:0000256" key="1">
    <source>
        <dbReference type="SAM" id="Phobius"/>
    </source>
</evidence>
<evidence type="ECO:0000313" key="2">
    <source>
        <dbReference type="EMBL" id="PJJ62434.1"/>
    </source>
</evidence>
<keyword evidence="1" id="KW-0812">Transmembrane</keyword>
<comment type="caution">
    <text evidence="2">The sequence shown here is derived from an EMBL/GenBank/DDBJ whole genome shotgun (WGS) entry which is preliminary data.</text>
</comment>
<accession>A0A2M9BWX0</accession>
<dbReference type="Proteomes" id="UP000230161">
    <property type="component" value="Unassembled WGS sequence"/>
</dbReference>
<keyword evidence="1" id="KW-1133">Transmembrane helix</keyword>
<gene>
    <name evidence="2" type="ORF">CLV54_2238</name>
</gene>
<keyword evidence="1" id="KW-0472">Membrane</keyword>
<reference evidence="2 3" key="1">
    <citation type="submission" date="2017-11" db="EMBL/GenBank/DDBJ databases">
        <title>Genomic Encyclopedia of Archaeal and Bacterial Type Strains, Phase II (KMG-II): From Individual Species to Whole Genera.</title>
        <authorList>
            <person name="Goeker M."/>
        </authorList>
    </citation>
    <scope>NUCLEOTIDE SEQUENCE [LARGE SCALE GENOMIC DNA]</scope>
    <source>
        <strain evidence="2 3">DSM 25625</strain>
    </source>
</reference>
<name>A0A2M9BWX0_9MICO</name>
<dbReference type="EMBL" id="PGFB01000003">
    <property type="protein sequence ID" value="PJJ62434.1"/>
    <property type="molecule type" value="Genomic_DNA"/>
</dbReference>
<protein>
    <recommendedName>
        <fullName evidence="4">DoxX-like protein</fullName>
    </recommendedName>
</protein>
<dbReference type="Pfam" id="PF20589">
    <property type="entry name" value="DUF6790"/>
    <property type="match status" value="1"/>
</dbReference>